<dbReference type="AlphaFoldDB" id="A0A8J3H1B6"/>
<reference evidence="1" key="1">
    <citation type="journal article" date="2014" name="Int. J. Syst. Evol. Microbiol.">
        <title>Complete genome sequence of Corynebacterium casei LMG S-19264T (=DSM 44701T), isolated from a smear-ripened cheese.</title>
        <authorList>
            <consortium name="US DOE Joint Genome Institute (JGI-PGF)"/>
            <person name="Walter F."/>
            <person name="Albersmeier A."/>
            <person name="Kalinowski J."/>
            <person name="Ruckert C."/>
        </authorList>
    </citation>
    <scope>NUCLEOTIDE SEQUENCE</scope>
    <source>
        <strain evidence="1">KCTC 42650</strain>
    </source>
</reference>
<gene>
    <name evidence="1" type="ORF">GCM10017056_37540</name>
</gene>
<proteinExistence type="predicted"/>
<comment type="caution">
    <text evidence="1">The sequence shown here is derived from an EMBL/GenBank/DDBJ whole genome shotgun (WGS) entry which is preliminary data.</text>
</comment>
<name>A0A8J3H1B6_9RHOB</name>
<keyword evidence="2" id="KW-1185">Reference proteome</keyword>
<evidence type="ECO:0000313" key="1">
    <source>
        <dbReference type="EMBL" id="GHF62656.1"/>
    </source>
</evidence>
<reference evidence="1" key="2">
    <citation type="submission" date="2020-09" db="EMBL/GenBank/DDBJ databases">
        <authorList>
            <person name="Sun Q."/>
            <person name="Kim S."/>
        </authorList>
    </citation>
    <scope>NUCLEOTIDE SEQUENCE</scope>
    <source>
        <strain evidence="1">KCTC 42650</strain>
    </source>
</reference>
<organism evidence="1 2">
    <name type="scientific">Seohaeicola zhoushanensis</name>
    <dbReference type="NCBI Taxonomy" id="1569283"/>
    <lineage>
        <taxon>Bacteria</taxon>
        <taxon>Pseudomonadati</taxon>
        <taxon>Pseudomonadota</taxon>
        <taxon>Alphaproteobacteria</taxon>
        <taxon>Rhodobacterales</taxon>
        <taxon>Roseobacteraceae</taxon>
        <taxon>Seohaeicola</taxon>
    </lineage>
</organism>
<dbReference type="Proteomes" id="UP000626220">
    <property type="component" value="Unassembled WGS sequence"/>
</dbReference>
<evidence type="ECO:0000313" key="2">
    <source>
        <dbReference type="Proteomes" id="UP000626220"/>
    </source>
</evidence>
<protein>
    <submittedName>
        <fullName evidence="1">Uncharacterized protein</fullName>
    </submittedName>
</protein>
<accession>A0A8J3H1B6</accession>
<dbReference type="EMBL" id="BNCJ01000013">
    <property type="protein sequence ID" value="GHF62656.1"/>
    <property type="molecule type" value="Genomic_DNA"/>
</dbReference>
<sequence length="49" mass="5858">MDPENDPGRNINGYRQKGARKRLPIDVIDQHDVRRRVINLNNLQRSRDF</sequence>